<reference evidence="1" key="2">
    <citation type="submission" date="2020-05" db="UniProtKB">
        <authorList>
            <consortium name="EnsemblMetazoa"/>
        </authorList>
    </citation>
    <scope>IDENTIFICATION</scope>
    <source>
        <strain evidence="1">IAEA</strain>
    </source>
</reference>
<dbReference type="CDD" id="cd23767">
    <property type="entry name" value="IQCD"/>
    <property type="match status" value="1"/>
</dbReference>
<dbReference type="SMART" id="SM00015">
    <property type="entry name" value="IQ"/>
    <property type="match status" value="2"/>
</dbReference>
<sequence length="214" mass="25398">MRVDHNWRTCPKVTVQTYRSVPLPIILLSTTTLSKRNEFLVLRSTTIRLRQRFRALIQMRKDHRRYTLLKNNVVQFQAHARGLLARQHLRCLTTPEMKEFRRRNEAAQLIQRFWRGYRIRKRFRSMKLLQIRRNIALLNEASNTLNTAHSKVNDAVKILHGRYCDSKALAVLKSLDRISRTVPHLLIRRADFVSTFCYGIMAQAIRSEIDKYLI</sequence>
<evidence type="ECO:0000313" key="2">
    <source>
        <dbReference type="Proteomes" id="UP000092445"/>
    </source>
</evidence>
<proteinExistence type="predicted"/>
<keyword evidence="2" id="KW-1185">Reference proteome</keyword>
<dbReference type="STRING" id="7398.A0A1A9ZAY4"/>
<dbReference type="EnsemblMetazoa" id="GPAI009076-RA">
    <property type="protein sequence ID" value="GPAI009076-PA"/>
    <property type="gene ID" value="GPAI009076"/>
</dbReference>
<dbReference type="Pfam" id="PF00612">
    <property type="entry name" value="IQ"/>
    <property type="match status" value="2"/>
</dbReference>
<accession>A0A1A9ZAY4</accession>
<organism evidence="1 2">
    <name type="scientific">Glossina pallidipes</name>
    <name type="common">Tsetse fly</name>
    <dbReference type="NCBI Taxonomy" id="7398"/>
    <lineage>
        <taxon>Eukaryota</taxon>
        <taxon>Metazoa</taxon>
        <taxon>Ecdysozoa</taxon>
        <taxon>Arthropoda</taxon>
        <taxon>Hexapoda</taxon>
        <taxon>Insecta</taxon>
        <taxon>Pterygota</taxon>
        <taxon>Neoptera</taxon>
        <taxon>Endopterygota</taxon>
        <taxon>Diptera</taxon>
        <taxon>Brachycera</taxon>
        <taxon>Muscomorpha</taxon>
        <taxon>Hippoboscoidea</taxon>
        <taxon>Glossinidae</taxon>
        <taxon>Glossina</taxon>
    </lineage>
</organism>
<dbReference type="InterPro" id="IPR000048">
    <property type="entry name" value="IQ_motif_EF-hand-BS"/>
</dbReference>
<dbReference type="VEuPathDB" id="VectorBase:GPAI009076"/>
<evidence type="ECO:0000313" key="1">
    <source>
        <dbReference type="EnsemblMetazoa" id="GPAI009076-PA"/>
    </source>
</evidence>
<dbReference type="PROSITE" id="PS50096">
    <property type="entry name" value="IQ"/>
    <property type="match status" value="2"/>
</dbReference>
<dbReference type="SUPFAM" id="SSF52540">
    <property type="entry name" value="P-loop containing nucleoside triphosphate hydrolases"/>
    <property type="match status" value="1"/>
</dbReference>
<dbReference type="Proteomes" id="UP000092445">
    <property type="component" value="Unassembled WGS sequence"/>
</dbReference>
<dbReference type="Gene3D" id="1.20.5.190">
    <property type="match status" value="1"/>
</dbReference>
<name>A0A1A9ZAY4_GLOPL</name>
<dbReference type="InterPro" id="IPR027417">
    <property type="entry name" value="P-loop_NTPase"/>
</dbReference>
<dbReference type="AlphaFoldDB" id="A0A1A9ZAY4"/>
<protein>
    <submittedName>
        <fullName evidence="1">Uncharacterized protein</fullName>
    </submittedName>
</protein>
<reference evidence="2" key="1">
    <citation type="submission" date="2014-03" db="EMBL/GenBank/DDBJ databases">
        <authorList>
            <person name="Aksoy S."/>
            <person name="Warren W."/>
            <person name="Wilson R.K."/>
        </authorList>
    </citation>
    <scope>NUCLEOTIDE SEQUENCE [LARGE SCALE GENOMIC DNA]</scope>
    <source>
        <strain evidence="2">IAEA</strain>
    </source>
</reference>